<name>A0ACC1AKS8_9ROSI</name>
<organism evidence="1 2">
    <name type="scientific">Pistacia atlantica</name>
    <dbReference type="NCBI Taxonomy" id="434234"/>
    <lineage>
        <taxon>Eukaryota</taxon>
        <taxon>Viridiplantae</taxon>
        <taxon>Streptophyta</taxon>
        <taxon>Embryophyta</taxon>
        <taxon>Tracheophyta</taxon>
        <taxon>Spermatophyta</taxon>
        <taxon>Magnoliopsida</taxon>
        <taxon>eudicotyledons</taxon>
        <taxon>Gunneridae</taxon>
        <taxon>Pentapetalae</taxon>
        <taxon>rosids</taxon>
        <taxon>malvids</taxon>
        <taxon>Sapindales</taxon>
        <taxon>Anacardiaceae</taxon>
        <taxon>Pistacia</taxon>
    </lineage>
</organism>
<comment type="caution">
    <text evidence="1">The sequence shown here is derived from an EMBL/GenBank/DDBJ whole genome shotgun (WGS) entry which is preliminary data.</text>
</comment>
<proteinExistence type="predicted"/>
<dbReference type="Proteomes" id="UP001164250">
    <property type="component" value="Chromosome 10"/>
</dbReference>
<sequence length="138" mass="15340">MPPLIFLNLQQNNSSSQSQSLCHLLRTSLFAIFFVPQLPLRLIVTRQSSVPHLIHSSSLSFPFPVPQSPVSLTHPRRLVISSLSRRRDWGIGSSSPKLQFLELLLPYIGGTSLLSCVVGSDERLCPALVCDQKLFISM</sequence>
<evidence type="ECO:0000313" key="1">
    <source>
        <dbReference type="EMBL" id="KAJ0087295.1"/>
    </source>
</evidence>
<gene>
    <name evidence="1" type="ORF">Patl1_07759</name>
</gene>
<accession>A0ACC1AKS8</accession>
<protein>
    <submittedName>
        <fullName evidence="1">Uncharacterized protein</fullName>
    </submittedName>
</protein>
<reference evidence="2" key="1">
    <citation type="journal article" date="2023" name="G3 (Bethesda)">
        <title>Genome assembly and association tests identify interacting loci associated with vigor, precocity, and sex in interspecific pistachio rootstocks.</title>
        <authorList>
            <person name="Palmer W."/>
            <person name="Jacygrad E."/>
            <person name="Sagayaradj S."/>
            <person name="Cavanaugh K."/>
            <person name="Han R."/>
            <person name="Bertier L."/>
            <person name="Beede B."/>
            <person name="Kafkas S."/>
            <person name="Golino D."/>
            <person name="Preece J."/>
            <person name="Michelmore R."/>
        </authorList>
    </citation>
    <scope>NUCLEOTIDE SEQUENCE [LARGE SCALE GENOMIC DNA]</scope>
</reference>
<dbReference type="EMBL" id="CM047906">
    <property type="protein sequence ID" value="KAJ0087295.1"/>
    <property type="molecule type" value="Genomic_DNA"/>
</dbReference>
<evidence type="ECO:0000313" key="2">
    <source>
        <dbReference type="Proteomes" id="UP001164250"/>
    </source>
</evidence>
<keyword evidence="2" id="KW-1185">Reference proteome</keyword>